<dbReference type="Proteomes" id="UP000321832">
    <property type="component" value="Unassembled WGS sequence"/>
</dbReference>
<evidence type="ECO:0000313" key="1">
    <source>
        <dbReference type="EMBL" id="TXC66133.1"/>
    </source>
</evidence>
<dbReference type="InterPro" id="IPR011042">
    <property type="entry name" value="6-blade_b-propeller_TolB-like"/>
</dbReference>
<reference evidence="1 2" key="1">
    <citation type="submission" date="2019-08" db="EMBL/GenBank/DDBJ databases">
        <authorList>
            <person name="Khan S.A."/>
            <person name="Jeon C.O."/>
            <person name="Jeong S.E."/>
        </authorList>
    </citation>
    <scope>NUCLEOTIDE SEQUENCE [LARGE SCALE GENOMIC DNA]</scope>
    <source>
        <strain evidence="2">IMCC1728</strain>
    </source>
</reference>
<dbReference type="EMBL" id="VOPW01000001">
    <property type="protein sequence ID" value="TXC66133.1"/>
    <property type="molecule type" value="Genomic_DNA"/>
</dbReference>
<protein>
    <recommendedName>
        <fullName evidence="3">S9 family peptidase</fullName>
    </recommendedName>
</protein>
<dbReference type="SUPFAM" id="SSF82171">
    <property type="entry name" value="DPP6 N-terminal domain-like"/>
    <property type="match status" value="1"/>
</dbReference>
<dbReference type="Gene3D" id="2.120.10.30">
    <property type="entry name" value="TolB, C-terminal domain"/>
    <property type="match status" value="1"/>
</dbReference>
<sequence length="180" mass="19528">MIPCDLPGETFFGERRSTGRLSVFHEGSSMSKYRWMLAGLAACATALMAPVTLAQPKPVMDYKSAAEVPVAQFFSLPDFRTVRLSPDGKRIAAVAPFKGRGNLIVVDLATRQAKSVTATDRWDVGAIRWIGNNRLYFTVSDGQEATGQLRIKGAYTIAPDGTDMREVFGYNDNGSPGGFA</sequence>
<name>A0A5C6TZN2_9BURK</name>
<keyword evidence="2" id="KW-1185">Reference proteome</keyword>
<evidence type="ECO:0000313" key="2">
    <source>
        <dbReference type="Proteomes" id="UP000321832"/>
    </source>
</evidence>
<dbReference type="AlphaFoldDB" id="A0A5C6TZN2"/>
<gene>
    <name evidence="1" type="ORF">FSC37_09930</name>
</gene>
<organism evidence="1 2">
    <name type="scientific">Piscinibacter aquaticus</name>
    <dbReference type="NCBI Taxonomy" id="392597"/>
    <lineage>
        <taxon>Bacteria</taxon>
        <taxon>Pseudomonadati</taxon>
        <taxon>Pseudomonadota</taxon>
        <taxon>Betaproteobacteria</taxon>
        <taxon>Burkholderiales</taxon>
        <taxon>Sphaerotilaceae</taxon>
        <taxon>Piscinibacter</taxon>
    </lineage>
</organism>
<evidence type="ECO:0008006" key="3">
    <source>
        <dbReference type="Google" id="ProtNLM"/>
    </source>
</evidence>
<accession>A0A5C6TZN2</accession>
<comment type="caution">
    <text evidence="1">The sequence shown here is derived from an EMBL/GenBank/DDBJ whole genome shotgun (WGS) entry which is preliminary data.</text>
</comment>
<proteinExistence type="predicted"/>